<evidence type="ECO:0000313" key="1">
    <source>
        <dbReference type="EMBL" id="PSU47795.1"/>
    </source>
</evidence>
<evidence type="ECO:0000313" key="2">
    <source>
        <dbReference type="Proteomes" id="UP000241618"/>
    </source>
</evidence>
<sequence length="304" mass="36043">MKKKLKEILNQANFVLLAANTHTINIYKSINNKKLNRTILICHEEIKNSEVDDFLYVIYIRKLPKNLLLKCLFYINYRIINHSIKNEFNKKDLKYFGVDHVFFADFLNRYEYILIEDGLLNYIYNSKRKNRLYNFFISNNKTYGRSDKCSKIYLTGIRKIPNEILNKVELLSIDKKDTLNDYYGELIKDSFILITQPLSEDGVITENEKIGIYKNIILKYNKDKKNIVIKPHPREKTDYSKLFKDTKVMNKNTPFEYFSNTIAYDNVVITLFSTAIYNICVREKIFVGTKINNKILKYFGDISE</sequence>
<name>A0A2T3JFV9_PHOPO</name>
<comment type="caution">
    <text evidence="1">The sequence shown here is derived from an EMBL/GenBank/DDBJ whole genome shotgun (WGS) entry which is preliminary data.</text>
</comment>
<dbReference type="InterPro" id="IPR010866">
    <property type="entry name" value="A-2_8-polyST"/>
</dbReference>
<reference evidence="1 2" key="1">
    <citation type="submission" date="2018-03" db="EMBL/GenBank/DDBJ databases">
        <title>Whole genome sequencing of Histamine producing bacteria.</title>
        <authorList>
            <person name="Butler K."/>
        </authorList>
    </citation>
    <scope>NUCLEOTIDE SEQUENCE [LARGE SCALE GENOMIC DNA]</scope>
    <source>
        <strain evidence="1 2">FS-6.1</strain>
    </source>
</reference>
<dbReference type="Pfam" id="PF07388">
    <property type="entry name" value="A-2_8-polyST"/>
    <property type="match status" value="1"/>
</dbReference>
<proteinExistence type="predicted"/>
<evidence type="ECO:0008006" key="3">
    <source>
        <dbReference type="Google" id="ProtNLM"/>
    </source>
</evidence>
<protein>
    <recommendedName>
        <fullName evidence="3">Lipooligosaccharide sialyltransferase</fullName>
    </recommendedName>
</protein>
<dbReference type="Proteomes" id="UP000241618">
    <property type="component" value="Unassembled WGS sequence"/>
</dbReference>
<dbReference type="RefSeq" id="WP_107305807.1">
    <property type="nucleotide sequence ID" value="NZ_PYMP01000023.1"/>
</dbReference>
<gene>
    <name evidence="1" type="ORF">C9J18_18400</name>
</gene>
<organism evidence="1 2">
    <name type="scientific">Photobacterium phosphoreum</name>
    <dbReference type="NCBI Taxonomy" id="659"/>
    <lineage>
        <taxon>Bacteria</taxon>
        <taxon>Pseudomonadati</taxon>
        <taxon>Pseudomonadota</taxon>
        <taxon>Gammaproteobacteria</taxon>
        <taxon>Vibrionales</taxon>
        <taxon>Vibrionaceae</taxon>
        <taxon>Photobacterium</taxon>
    </lineage>
</organism>
<dbReference type="Gene3D" id="3.40.50.11110">
    <property type="entry name" value="Sialyltransferase, C-terminal GT-B Rossman nucleotide-binding domain"/>
    <property type="match status" value="1"/>
</dbReference>
<accession>A0A2T3JFV9</accession>
<dbReference type="AlphaFoldDB" id="A0A2T3JFV9"/>
<dbReference type="EMBL" id="PYMP01000023">
    <property type="protein sequence ID" value="PSU47795.1"/>
    <property type="molecule type" value="Genomic_DNA"/>
</dbReference>